<dbReference type="InterPro" id="IPR050900">
    <property type="entry name" value="Transposase_IS3/IS150/IS904"/>
</dbReference>
<dbReference type="Gene3D" id="3.30.420.10">
    <property type="entry name" value="Ribonuclease H-like superfamily/Ribonuclease H"/>
    <property type="match status" value="1"/>
</dbReference>
<protein>
    <submittedName>
        <fullName evidence="2">IS3 family transposase</fullName>
    </submittedName>
</protein>
<dbReference type="OrthoDB" id="9815231at2"/>
<dbReference type="InterPro" id="IPR025948">
    <property type="entry name" value="HTH-like_dom"/>
</dbReference>
<proteinExistence type="predicted"/>
<dbReference type="InterPro" id="IPR012337">
    <property type="entry name" value="RNaseH-like_sf"/>
</dbReference>
<dbReference type="Pfam" id="PF00665">
    <property type="entry name" value="rve"/>
    <property type="match status" value="1"/>
</dbReference>
<feature type="domain" description="Integrase catalytic" evidence="1">
    <location>
        <begin position="94"/>
        <end position="270"/>
    </location>
</feature>
<dbReference type="Proteomes" id="UP000253383">
    <property type="component" value="Unassembled WGS sequence"/>
</dbReference>
<dbReference type="EMBL" id="QOWE01000018">
    <property type="protein sequence ID" value="RCR67516.1"/>
    <property type="molecule type" value="Genomic_DNA"/>
</dbReference>
<evidence type="ECO:0000313" key="3">
    <source>
        <dbReference type="Proteomes" id="UP000253383"/>
    </source>
</evidence>
<accession>A0A368JKD7</accession>
<dbReference type="SUPFAM" id="SSF53098">
    <property type="entry name" value="Ribonuclease H-like"/>
    <property type="match status" value="1"/>
</dbReference>
<dbReference type="RefSeq" id="WP_114407948.1">
    <property type="nucleotide sequence ID" value="NZ_QOWE01000018.1"/>
</dbReference>
<dbReference type="InterPro" id="IPR001584">
    <property type="entry name" value="Integrase_cat-core"/>
</dbReference>
<keyword evidence="3" id="KW-1185">Reference proteome</keyword>
<dbReference type="PROSITE" id="PS50994">
    <property type="entry name" value="INTEGRASE"/>
    <property type="match status" value="1"/>
</dbReference>
<dbReference type="Pfam" id="PF13333">
    <property type="entry name" value="rve_2"/>
    <property type="match status" value="1"/>
</dbReference>
<gene>
    <name evidence="2" type="ORF">DUE52_20625</name>
</gene>
<reference evidence="2 3" key="1">
    <citation type="submission" date="2018-07" db="EMBL/GenBank/DDBJ databases">
        <title>Genome analysis of Larkinella rosea.</title>
        <authorList>
            <person name="Zhou Z."/>
            <person name="Wang G."/>
        </authorList>
    </citation>
    <scope>NUCLEOTIDE SEQUENCE [LARGE SCALE GENOMIC DNA]</scope>
    <source>
        <strain evidence="3">zzj9</strain>
    </source>
</reference>
<dbReference type="InterPro" id="IPR048020">
    <property type="entry name" value="Transpos_IS3"/>
</dbReference>
<dbReference type="PANTHER" id="PTHR46889">
    <property type="entry name" value="TRANSPOSASE INSF FOR INSERTION SEQUENCE IS3B-RELATED"/>
    <property type="match status" value="1"/>
</dbReference>
<dbReference type="AlphaFoldDB" id="A0A368JKD7"/>
<sequence length="278" mass="32804">MIERSNTALSLRRQCWLLSVSRTGLSYQPVPVDEQTLRIMRRLDEWYVEHPDLGHRRLVVLLKQEGWEINIKRVRRLRALMGLETQFPKPNLSKPGVPRQRFFYLLRGLVITSVHQVWATDITYIPMPKGFFYVMAILDLHSRYVLQWQMSNTLEADWCVATLQQSLQQWGKPEIFNTDQGSQFTSDDFVAVLQGHQIAISWDGKGRALDNIFVERFWRTLKYEDVYLRNYQTGSELRAGLSKYFQYYNYQRPHQSLGYRTPATVLIEGKEKQHKSVN</sequence>
<organism evidence="2 3">
    <name type="scientific">Larkinella punicea</name>
    <dbReference type="NCBI Taxonomy" id="2315727"/>
    <lineage>
        <taxon>Bacteria</taxon>
        <taxon>Pseudomonadati</taxon>
        <taxon>Bacteroidota</taxon>
        <taxon>Cytophagia</taxon>
        <taxon>Cytophagales</taxon>
        <taxon>Spirosomataceae</taxon>
        <taxon>Larkinella</taxon>
    </lineage>
</organism>
<dbReference type="Pfam" id="PF13276">
    <property type="entry name" value="HTH_21"/>
    <property type="match status" value="1"/>
</dbReference>
<dbReference type="PANTHER" id="PTHR46889:SF4">
    <property type="entry name" value="TRANSPOSASE INSO FOR INSERTION SEQUENCE ELEMENT IS911B-RELATED"/>
    <property type="match status" value="1"/>
</dbReference>
<comment type="caution">
    <text evidence="2">The sequence shown here is derived from an EMBL/GenBank/DDBJ whole genome shotgun (WGS) entry which is preliminary data.</text>
</comment>
<evidence type="ECO:0000313" key="2">
    <source>
        <dbReference type="EMBL" id="RCR67516.1"/>
    </source>
</evidence>
<dbReference type="GO" id="GO:0015074">
    <property type="term" value="P:DNA integration"/>
    <property type="evidence" value="ECO:0007669"/>
    <property type="project" value="InterPro"/>
</dbReference>
<dbReference type="GO" id="GO:0003676">
    <property type="term" value="F:nucleic acid binding"/>
    <property type="evidence" value="ECO:0007669"/>
    <property type="project" value="InterPro"/>
</dbReference>
<name>A0A368JKD7_9BACT</name>
<evidence type="ECO:0000259" key="1">
    <source>
        <dbReference type="PROSITE" id="PS50994"/>
    </source>
</evidence>
<dbReference type="NCBIfam" id="NF033516">
    <property type="entry name" value="transpos_IS3"/>
    <property type="match status" value="1"/>
</dbReference>
<dbReference type="InterPro" id="IPR036397">
    <property type="entry name" value="RNaseH_sf"/>
</dbReference>